<comment type="caution">
    <text evidence="1">The sequence shown here is derived from an EMBL/GenBank/DDBJ whole genome shotgun (WGS) entry which is preliminary data.</text>
</comment>
<accession>A0A9N9AG23</accession>
<dbReference type="AlphaFoldDB" id="A0A9N9AG23"/>
<evidence type="ECO:0000313" key="1">
    <source>
        <dbReference type="EMBL" id="CAG8527781.1"/>
    </source>
</evidence>
<dbReference type="Proteomes" id="UP000789570">
    <property type="component" value="Unassembled WGS sequence"/>
</dbReference>
<keyword evidence="2" id="KW-1185">Reference proteome</keyword>
<dbReference type="EMBL" id="CAJVPQ010001028">
    <property type="protein sequence ID" value="CAG8527781.1"/>
    <property type="molecule type" value="Genomic_DNA"/>
</dbReference>
<protein>
    <submittedName>
        <fullName evidence="1">7653_t:CDS:1</fullName>
    </submittedName>
</protein>
<organism evidence="1 2">
    <name type="scientific">Funneliformis caledonium</name>
    <dbReference type="NCBI Taxonomy" id="1117310"/>
    <lineage>
        <taxon>Eukaryota</taxon>
        <taxon>Fungi</taxon>
        <taxon>Fungi incertae sedis</taxon>
        <taxon>Mucoromycota</taxon>
        <taxon>Glomeromycotina</taxon>
        <taxon>Glomeromycetes</taxon>
        <taxon>Glomerales</taxon>
        <taxon>Glomeraceae</taxon>
        <taxon>Funneliformis</taxon>
    </lineage>
</organism>
<reference evidence="1" key="1">
    <citation type="submission" date="2021-06" db="EMBL/GenBank/DDBJ databases">
        <authorList>
            <person name="Kallberg Y."/>
            <person name="Tangrot J."/>
            <person name="Rosling A."/>
        </authorList>
    </citation>
    <scope>NUCLEOTIDE SEQUENCE</scope>
    <source>
        <strain evidence="1">UK204</strain>
    </source>
</reference>
<sequence>GITMKISIAFMKTAKVVIQGIEDQYKSNEYKDEYLEKYLIYLFDDVESEESELDDKLGFNSLTDYYYSI</sequence>
<name>A0A9N9AG23_9GLOM</name>
<feature type="non-terminal residue" evidence="1">
    <location>
        <position position="1"/>
    </location>
</feature>
<gene>
    <name evidence="1" type="ORF">FCALED_LOCUS5023</name>
</gene>
<proteinExistence type="predicted"/>
<evidence type="ECO:0000313" key="2">
    <source>
        <dbReference type="Proteomes" id="UP000789570"/>
    </source>
</evidence>